<evidence type="ECO:0000256" key="1">
    <source>
        <dbReference type="ARBA" id="ARBA00004651"/>
    </source>
</evidence>
<dbReference type="AlphaFoldDB" id="A0A1I1AN91"/>
<comment type="similarity">
    <text evidence="2">Belongs to the FliR/MopE/SpaR family.</text>
</comment>
<dbReference type="STRING" id="988821.SAMN05421867_12061"/>
<reference evidence="8 9" key="1">
    <citation type="submission" date="2016-10" db="EMBL/GenBank/DDBJ databases">
        <authorList>
            <person name="de Groot N.N."/>
        </authorList>
    </citation>
    <scope>NUCLEOTIDE SEQUENCE [LARGE SCALE GENOMIC DNA]</scope>
    <source>
        <strain evidence="8 9">CGMCC 4.6945</strain>
    </source>
</reference>
<name>A0A1I1AN91_9CELL</name>
<feature type="transmembrane region" description="Helical" evidence="7">
    <location>
        <begin position="109"/>
        <end position="137"/>
    </location>
</feature>
<dbReference type="GO" id="GO:0006605">
    <property type="term" value="P:protein targeting"/>
    <property type="evidence" value="ECO:0007669"/>
    <property type="project" value="InterPro"/>
</dbReference>
<evidence type="ECO:0000256" key="5">
    <source>
        <dbReference type="ARBA" id="ARBA00022989"/>
    </source>
</evidence>
<keyword evidence="9" id="KW-1185">Reference proteome</keyword>
<keyword evidence="6 7" id="KW-0472">Membrane</keyword>
<organism evidence="8 9">
    <name type="scientific">Cellulomonas marina</name>
    <dbReference type="NCBI Taxonomy" id="988821"/>
    <lineage>
        <taxon>Bacteria</taxon>
        <taxon>Bacillati</taxon>
        <taxon>Actinomycetota</taxon>
        <taxon>Actinomycetes</taxon>
        <taxon>Micrococcales</taxon>
        <taxon>Cellulomonadaceae</taxon>
        <taxon>Cellulomonas</taxon>
    </lineage>
</organism>
<evidence type="ECO:0000256" key="6">
    <source>
        <dbReference type="ARBA" id="ARBA00023136"/>
    </source>
</evidence>
<dbReference type="EMBL" id="FOKA01000020">
    <property type="protein sequence ID" value="SFB39491.1"/>
    <property type="molecule type" value="Genomic_DNA"/>
</dbReference>
<dbReference type="InterPro" id="IPR002010">
    <property type="entry name" value="T3SS_IM_R"/>
</dbReference>
<evidence type="ECO:0000256" key="7">
    <source>
        <dbReference type="SAM" id="Phobius"/>
    </source>
</evidence>
<dbReference type="Pfam" id="PF01311">
    <property type="entry name" value="Bac_export_1"/>
    <property type="match status" value="1"/>
</dbReference>
<dbReference type="PANTHER" id="PTHR30065">
    <property type="entry name" value="FLAGELLAR BIOSYNTHETIC PROTEIN FLIR"/>
    <property type="match status" value="1"/>
</dbReference>
<dbReference type="PRINTS" id="PR00953">
    <property type="entry name" value="TYPE3IMRPROT"/>
</dbReference>
<comment type="subcellular location">
    <subcellularLocation>
        <location evidence="1">Cell membrane</location>
        <topology evidence="1">Multi-pass membrane protein</topology>
    </subcellularLocation>
</comment>
<evidence type="ECO:0000313" key="9">
    <source>
        <dbReference type="Proteomes" id="UP000199012"/>
    </source>
</evidence>
<feature type="transmembrane region" description="Helical" evidence="7">
    <location>
        <begin position="80"/>
        <end position="97"/>
    </location>
</feature>
<keyword evidence="8" id="KW-0969">Cilium</keyword>
<dbReference type="GO" id="GO:0005886">
    <property type="term" value="C:plasma membrane"/>
    <property type="evidence" value="ECO:0007669"/>
    <property type="project" value="UniProtKB-SubCell"/>
</dbReference>
<evidence type="ECO:0000256" key="3">
    <source>
        <dbReference type="ARBA" id="ARBA00022475"/>
    </source>
</evidence>
<keyword evidence="3" id="KW-1003">Cell membrane</keyword>
<feature type="transmembrane region" description="Helical" evidence="7">
    <location>
        <begin position="218"/>
        <end position="243"/>
    </location>
</feature>
<keyword evidence="8" id="KW-0282">Flagellum</keyword>
<dbReference type="PANTHER" id="PTHR30065:SF1">
    <property type="entry name" value="SURFACE PRESENTATION OF ANTIGENS PROTEIN SPAR"/>
    <property type="match status" value="1"/>
</dbReference>
<keyword evidence="4 7" id="KW-0812">Transmembrane</keyword>
<accession>A0A1I1AN91</accession>
<keyword evidence="5 7" id="KW-1133">Transmembrane helix</keyword>
<sequence>MPVLADLVLAGSLPVTLPAQLPASLPAQLPLVAAKGVEAVTDPAGGIDVTVAMTELTTTLLASVRVAAFLVLAPPFAQKGVPGTVKVALALGVALALRPRLEPLGDDGTAAFLLALVLQAVVGAALGFAVSLVFAAVQSAGALVDLLGGFQGAAAYDPLSASLAGPIQRFYQLTAMTLLFVGDGYQLVLGGLVRSFDALPLDTGLDWARTASTLTDGLAQMVVAAVQIAGPLVVVLFLADVGLGLLTRVAPALNAFAMGFPLKVLLTLVVGSFAYLALPGVVEALTEDGLGLMGGIAP</sequence>
<dbReference type="Proteomes" id="UP000199012">
    <property type="component" value="Unassembled WGS sequence"/>
</dbReference>
<dbReference type="RefSeq" id="WP_308439556.1">
    <property type="nucleotide sequence ID" value="NZ_BONM01000040.1"/>
</dbReference>
<evidence type="ECO:0000256" key="2">
    <source>
        <dbReference type="ARBA" id="ARBA00009772"/>
    </source>
</evidence>
<evidence type="ECO:0000313" key="8">
    <source>
        <dbReference type="EMBL" id="SFB39491.1"/>
    </source>
</evidence>
<evidence type="ECO:0000256" key="4">
    <source>
        <dbReference type="ARBA" id="ARBA00022692"/>
    </source>
</evidence>
<keyword evidence="8" id="KW-0966">Cell projection</keyword>
<proteinExistence type="inferred from homology"/>
<feature type="transmembrane region" description="Helical" evidence="7">
    <location>
        <begin position="255"/>
        <end position="278"/>
    </location>
</feature>
<protein>
    <submittedName>
        <fullName evidence="8">Flagellar biosynthetic protein FliR</fullName>
    </submittedName>
</protein>
<gene>
    <name evidence="8" type="ORF">SAMN05421867_12061</name>
</gene>